<dbReference type="KEGG" id="prz:GZH47_06165"/>
<evidence type="ECO:0000313" key="2">
    <source>
        <dbReference type="Proteomes" id="UP000479114"/>
    </source>
</evidence>
<dbReference type="EMBL" id="CP048286">
    <property type="protein sequence ID" value="QHW30473.1"/>
    <property type="molecule type" value="Genomic_DNA"/>
</dbReference>
<dbReference type="AlphaFoldDB" id="A0A6C0NXN4"/>
<dbReference type="Proteomes" id="UP000479114">
    <property type="component" value="Chromosome"/>
</dbReference>
<evidence type="ECO:0000313" key="1">
    <source>
        <dbReference type="EMBL" id="QHW30473.1"/>
    </source>
</evidence>
<proteinExistence type="predicted"/>
<keyword evidence="2" id="KW-1185">Reference proteome</keyword>
<protein>
    <submittedName>
        <fullName evidence="1">Uncharacterized protein</fullName>
    </submittedName>
</protein>
<accession>A0A6C0NXN4</accession>
<gene>
    <name evidence="1" type="ORF">GZH47_06165</name>
</gene>
<organism evidence="1 2">
    <name type="scientific">Paenibacillus rhizovicinus</name>
    <dbReference type="NCBI Taxonomy" id="2704463"/>
    <lineage>
        <taxon>Bacteria</taxon>
        <taxon>Bacillati</taxon>
        <taxon>Bacillota</taxon>
        <taxon>Bacilli</taxon>
        <taxon>Bacillales</taxon>
        <taxon>Paenibacillaceae</taxon>
        <taxon>Paenibacillus</taxon>
    </lineage>
</organism>
<name>A0A6C0NXN4_9BACL</name>
<reference evidence="1 2" key="1">
    <citation type="submission" date="2020-02" db="EMBL/GenBank/DDBJ databases">
        <title>Paenibacillus sp. nov., isolated from rhizosphere soil of tomato.</title>
        <authorList>
            <person name="Weon H.-Y."/>
            <person name="Lee S.A."/>
        </authorList>
    </citation>
    <scope>NUCLEOTIDE SEQUENCE [LARGE SCALE GENOMIC DNA]</scope>
    <source>
        <strain evidence="1 2">14171R-81</strain>
    </source>
</reference>
<sequence length="109" mass="13040">MLTKEQWSKQWVDDHLDMYNFAAALGDEAWQAEIAASMRQLESAYDDHMRDLTKEQLWSQFNTINFKMMELFNQMRQSSSSEEESAIRDLIWQLKLQRMDLAKQIKELC</sequence>
<dbReference type="RefSeq" id="WP_162639198.1">
    <property type="nucleotide sequence ID" value="NZ_CP048286.1"/>
</dbReference>